<evidence type="ECO:0000313" key="1">
    <source>
        <dbReference type="EMBL" id="MBB5965376.1"/>
    </source>
</evidence>
<evidence type="ECO:0000313" key="2">
    <source>
        <dbReference type="Proteomes" id="UP000562352"/>
    </source>
</evidence>
<dbReference type="EMBL" id="JACHJJ010000016">
    <property type="protein sequence ID" value="MBB5965376.1"/>
    <property type="molecule type" value="Genomic_DNA"/>
</dbReference>
<accession>A0A841DDI9</accession>
<keyword evidence="2" id="KW-1185">Reference proteome</keyword>
<dbReference type="RefSeq" id="WP_221473977.1">
    <property type="nucleotide sequence ID" value="NZ_BAAAWZ010000001.1"/>
</dbReference>
<gene>
    <name evidence="1" type="ORF">FHS22_004664</name>
</gene>
<protein>
    <submittedName>
        <fullName evidence="1">Adenylate cyclase class IV</fullName>
    </submittedName>
</protein>
<comment type="caution">
    <text evidence="1">The sequence shown here is derived from an EMBL/GenBank/DDBJ whole genome shotgun (WGS) entry which is preliminary data.</text>
</comment>
<organism evidence="1 2">
    <name type="scientific">Planomonospora venezuelensis</name>
    <dbReference type="NCBI Taxonomy" id="1999"/>
    <lineage>
        <taxon>Bacteria</taxon>
        <taxon>Bacillati</taxon>
        <taxon>Actinomycetota</taxon>
        <taxon>Actinomycetes</taxon>
        <taxon>Streptosporangiales</taxon>
        <taxon>Streptosporangiaceae</taxon>
        <taxon>Planomonospora</taxon>
    </lineage>
</organism>
<dbReference type="Proteomes" id="UP000562352">
    <property type="component" value="Unassembled WGS sequence"/>
</dbReference>
<proteinExistence type="predicted"/>
<reference evidence="1 2" key="1">
    <citation type="submission" date="2020-08" db="EMBL/GenBank/DDBJ databases">
        <title>Genomic Encyclopedia of Type Strains, Phase III (KMG-III): the genomes of soil and plant-associated and newly described type strains.</title>
        <authorList>
            <person name="Whitman W."/>
        </authorList>
    </citation>
    <scope>NUCLEOTIDE SEQUENCE [LARGE SCALE GENOMIC DNA]</scope>
    <source>
        <strain evidence="1 2">CECT 3303</strain>
    </source>
</reference>
<sequence>MTALGTVQAFPRILLTRSIFKSDTFSSGRCPPARRGDSSTLTLKQVTNTTVIDGTTEIEAEVSDLHAMAEVLHHLGLREARY</sequence>
<name>A0A841DDI9_PLAVE</name>
<dbReference type="AlphaFoldDB" id="A0A841DDI9"/>